<dbReference type="GO" id="GO:0005506">
    <property type="term" value="F:iron ion binding"/>
    <property type="evidence" value="ECO:0007669"/>
    <property type="project" value="InterPro"/>
</dbReference>
<gene>
    <name evidence="6" type="ORF">ORAREDHAP_LOCUS23919</name>
</gene>
<evidence type="ECO:0000313" key="7">
    <source>
        <dbReference type="Proteomes" id="UP000507245"/>
    </source>
</evidence>
<evidence type="ECO:0000256" key="1">
    <source>
        <dbReference type="ARBA" id="ARBA00010617"/>
    </source>
</evidence>
<name>A0A6J5WZK1_PRUAR</name>
<dbReference type="Proteomes" id="UP000507245">
    <property type="component" value="Unassembled WGS sequence"/>
</dbReference>
<keyword evidence="7" id="KW-1185">Reference proteome</keyword>
<organism evidence="6 7">
    <name type="scientific">Prunus armeniaca</name>
    <name type="common">Apricot</name>
    <name type="synonym">Armeniaca vulgaris</name>
    <dbReference type="NCBI Taxonomy" id="36596"/>
    <lineage>
        <taxon>Eukaryota</taxon>
        <taxon>Viridiplantae</taxon>
        <taxon>Streptophyta</taxon>
        <taxon>Embryophyta</taxon>
        <taxon>Tracheophyta</taxon>
        <taxon>Spermatophyta</taxon>
        <taxon>Magnoliopsida</taxon>
        <taxon>eudicotyledons</taxon>
        <taxon>Gunneridae</taxon>
        <taxon>Pentapetalae</taxon>
        <taxon>rosids</taxon>
        <taxon>fabids</taxon>
        <taxon>Rosales</taxon>
        <taxon>Rosaceae</taxon>
        <taxon>Amygdaloideae</taxon>
        <taxon>Amygdaleae</taxon>
        <taxon>Prunus</taxon>
    </lineage>
</organism>
<sequence>MVGPLPHHTLRDLAKKHGPIMNLKLGQLEAVIISSSKAAQEASIAFAPYGDFWRELRKICVFELLSAERVQSFRSIREEEVGILLSPFPLYPSRE</sequence>
<evidence type="ECO:0000256" key="5">
    <source>
        <dbReference type="ARBA" id="ARBA00023004"/>
    </source>
</evidence>
<dbReference type="SUPFAM" id="SSF48264">
    <property type="entry name" value="Cytochrome P450"/>
    <property type="match status" value="1"/>
</dbReference>
<accession>A0A6J5WZK1</accession>
<dbReference type="Gene3D" id="1.10.630.10">
    <property type="entry name" value="Cytochrome P450"/>
    <property type="match status" value="1"/>
</dbReference>
<evidence type="ECO:0000313" key="6">
    <source>
        <dbReference type="EMBL" id="CAB4305823.1"/>
    </source>
</evidence>
<evidence type="ECO:0000256" key="4">
    <source>
        <dbReference type="ARBA" id="ARBA00023002"/>
    </source>
</evidence>
<keyword evidence="4" id="KW-0560">Oxidoreductase</keyword>
<evidence type="ECO:0000256" key="3">
    <source>
        <dbReference type="ARBA" id="ARBA00022723"/>
    </source>
</evidence>
<protein>
    <submittedName>
        <fullName evidence="6">Uncharacterized protein</fullName>
    </submittedName>
</protein>
<keyword evidence="3" id="KW-0479">Metal-binding</keyword>
<comment type="similarity">
    <text evidence="1">Belongs to the cytochrome P450 family.</text>
</comment>
<evidence type="ECO:0000256" key="2">
    <source>
        <dbReference type="ARBA" id="ARBA00022617"/>
    </source>
</evidence>
<dbReference type="AlphaFoldDB" id="A0A6J5WZK1"/>
<dbReference type="PANTHER" id="PTHR47955">
    <property type="entry name" value="CYTOCHROME P450 FAMILY 71 PROTEIN"/>
    <property type="match status" value="1"/>
</dbReference>
<keyword evidence="2" id="KW-0349">Heme</keyword>
<dbReference type="InterPro" id="IPR036396">
    <property type="entry name" value="Cyt_P450_sf"/>
</dbReference>
<dbReference type="PANTHER" id="PTHR47955:SF8">
    <property type="entry name" value="CYTOCHROME P450 71D11-LIKE"/>
    <property type="match status" value="1"/>
</dbReference>
<reference evidence="7" key="1">
    <citation type="journal article" date="2020" name="Genome Biol.">
        <title>Gamete binning: chromosome-level and haplotype-resolved genome assembly enabled by high-throughput single-cell sequencing of gamete genomes.</title>
        <authorList>
            <person name="Campoy J.A."/>
            <person name="Sun H."/>
            <person name="Goel M."/>
            <person name="Jiao W.-B."/>
            <person name="Folz-Donahue K."/>
            <person name="Wang N."/>
            <person name="Rubio M."/>
            <person name="Liu C."/>
            <person name="Kukat C."/>
            <person name="Ruiz D."/>
            <person name="Huettel B."/>
            <person name="Schneeberger K."/>
        </authorList>
    </citation>
    <scope>NUCLEOTIDE SEQUENCE [LARGE SCALE GENOMIC DNA]</scope>
    <source>
        <strain evidence="7">cv. Rojo Pasion</strain>
    </source>
</reference>
<dbReference type="EMBL" id="CAEKKB010000003">
    <property type="protein sequence ID" value="CAB4305823.1"/>
    <property type="molecule type" value="Genomic_DNA"/>
</dbReference>
<proteinExistence type="inferred from homology"/>
<dbReference type="GO" id="GO:0004497">
    <property type="term" value="F:monooxygenase activity"/>
    <property type="evidence" value="ECO:0007669"/>
    <property type="project" value="InterPro"/>
</dbReference>
<dbReference type="OrthoDB" id="1148355at2759"/>
<dbReference type="GO" id="GO:0016705">
    <property type="term" value="F:oxidoreductase activity, acting on paired donors, with incorporation or reduction of molecular oxygen"/>
    <property type="evidence" value="ECO:0007669"/>
    <property type="project" value="InterPro"/>
</dbReference>
<keyword evidence="5" id="KW-0408">Iron</keyword>
<dbReference type="GO" id="GO:0020037">
    <property type="term" value="F:heme binding"/>
    <property type="evidence" value="ECO:0007669"/>
    <property type="project" value="InterPro"/>
</dbReference>